<feature type="transmembrane region" description="Helical" evidence="8">
    <location>
        <begin position="201"/>
        <end position="220"/>
    </location>
</feature>
<keyword evidence="6" id="KW-0479">Metal-binding</keyword>
<dbReference type="InterPro" id="IPR008901">
    <property type="entry name" value="ACER"/>
</dbReference>
<proteinExistence type="predicted"/>
<feature type="transmembrane region" description="Helical" evidence="8">
    <location>
        <begin position="56"/>
        <end position="76"/>
    </location>
</feature>
<evidence type="ECO:0000256" key="5">
    <source>
        <dbReference type="ARBA" id="ARBA00023136"/>
    </source>
</evidence>
<evidence type="ECO:0000313" key="9">
    <source>
        <dbReference type="EMBL" id="OIR10578.1"/>
    </source>
</evidence>
<keyword evidence="6" id="KW-0106">Calcium</keyword>
<feature type="binding site" evidence="7">
    <location>
        <position position="76"/>
    </location>
    <ligand>
        <name>Zn(2+)</name>
        <dbReference type="ChEBI" id="CHEBI:29105"/>
        <note>catalytic</note>
    </ligand>
</feature>
<dbReference type="Proteomes" id="UP000182853">
    <property type="component" value="Unassembled WGS sequence"/>
</dbReference>
<evidence type="ECO:0000313" key="10">
    <source>
        <dbReference type="Proteomes" id="UP000182853"/>
    </source>
</evidence>
<evidence type="ECO:0000256" key="8">
    <source>
        <dbReference type="SAM" id="Phobius"/>
    </source>
</evidence>
<evidence type="ECO:0000256" key="2">
    <source>
        <dbReference type="ARBA" id="ARBA00022692"/>
    </source>
</evidence>
<evidence type="ECO:0000256" key="7">
    <source>
        <dbReference type="PIRSR" id="PIRSR608901-2"/>
    </source>
</evidence>
<dbReference type="Pfam" id="PF05875">
    <property type="entry name" value="Ceramidase"/>
    <property type="match status" value="1"/>
</dbReference>
<organism evidence="9 10">
    <name type="scientific">Marine Group III euryarchaeote CG-Bathy2</name>
    <dbReference type="NCBI Taxonomy" id="1889002"/>
    <lineage>
        <taxon>Archaea</taxon>
        <taxon>Methanobacteriati</taxon>
        <taxon>Thermoplasmatota</taxon>
        <taxon>Thermoplasmata</taxon>
        <taxon>Candidatus Thermoprofundales</taxon>
    </lineage>
</organism>
<keyword evidence="4 8" id="KW-1133">Transmembrane helix</keyword>
<keyword evidence="7" id="KW-0862">Zinc</keyword>
<feature type="transmembrane region" description="Helical" evidence="8">
    <location>
        <begin position="164"/>
        <end position="181"/>
    </location>
</feature>
<feature type="transmembrane region" description="Helical" evidence="8">
    <location>
        <begin position="82"/>
        <end position="104"/>
    </location>
</feature>
<comment type="caution">
    <text evidence="9">The sequence shown here is derived from an EMBL/GenBank/DDBJ whole genome shotgun (WGS) entry which is preliminary data.</text>
</comment>
<dbReference type="GO" id="GO:0016811">
    <property type="term" value="F:hydrolase activity, acting on carbon-nitrogen (but not peptide) bonds, in linear amides"/>
    <property type="evidence" value="ECO:0007669"/>
    <property type="project" value="InterPro"/>
</dbReference>
<accession>A0A1J5SPY1</accession>
<keyword evidence="3" id="KW-0378">Hydrolase</keyword>
<dbReference type="GO" id="GO:0016020">
    <property type="term" value="C:membrane"/>
    <property type="evidence" value="ECO:0007669"/>
    <property type="project" value="UniProtKB-SubCell"/>
</dbReference>
<comment type="subcellular location">
    <subcellularLocation>
        <location evidence="1">Membrane</location>
        <topology evidence="1">Multi-pass membrane protein</topology>
    </subcellularLocation>
</comment>
<gene>
    <name evidence="9" type="ORF">BEU05_01425</name>
</gene>
<dbReference type="AlphaFoldDB" id="A0A1J5SPY1"/>
<evidence type="ECO:0008006" key="11">
    <source>
        <dbReference type="Google" id="ProtNLM"/>
    </source>
</evidence>
<sequence length="228" mass="25351">MATGWFEAIDNYCERTDASLWAEPLNAFSNLAFIAACVAGWWCYRRRCEQTGRQRWEFVLLLALLGAIGIGSFLFHTFATRWAFVADVVPIALFQFAYVAVYGWHMLARRWWVVPAAWAAFIVARMALALPYPPGQFNGSAGYFSSLLFIALMGGYARHTERDGAWLILLATPLFMAALYFRSIDLLACDDFPLGTHSLWHVANGGMLYCLFAGLVAGSGPDGHNQSA</sequence>
<reference evidence="9 10" key="1">
    <citation type="submission" date="2016-08" db="EMBL/GenBank/DDBJ databases">
        <title>New Insights into Marine Group III Euryarchaeota, from dark to light.</title>
        <authorList>
            <person name="Haro-Moreno J.M."/>
            <person name="Rodriguez-Valera F."/>
            <person name="Lopez-Garcia P."/>
            <person name="Moreira D."/>
            <person name="Martin-Cuadrado A.B."/>
        </authorList>
    </citation>
    <scope>NUCLEOTIDE SEQUENCE [LARGE SCALE GENOMIC DNA]</scope>
    <source>
        <strain evidence="9">CG-Bathy2</strain>
    </source>
</reference>
<evidence type="ECO:0000256" key="4">
    <source>
        <dbReference type="ARBA" id="ARBA00022989"/>
    </source>
</evidence>
<keyword evidence="2 8" id="KW-0812">Transmembrane</keyword>
<evidence type="ECO:0000256" key="6">
    <source>
        <dbReference type="PIRSR" id="PIRSR608901-1"/>
    </source>
</evidence>
<evidence type="ECO:0000256" key="3">
    <source>
        <dbReference type="ARBA" id="ARBA00022801"/>
    </source>
</evidence>
<evidence type="ECO:0000256" key="1">
    <source>
        <dbReference type="ARBA" id="ARBA00004141"/>
    </source>
</evidence>
<dbReference type="EMBL" id="MIYT01000013">
    <property type="protein sequence ID" value="OIR10578.1"/>
    <property type="molecule type" value="Genomic_DNA"/>
</dbReference>
<keyword evidence="5 8" id="KW-0472">Membrane</keyword>
<name>A0A1J5SPY1_9ARCH</name>
<feature type="transmembrane region" description="Helical" evidence="8">
    <location>
        <begin position="111"/>
        <end position="128"/>
    </location>
</feature>
<feature type="transmembrane region" description="Helical" evidence="8">
    <location>
        <begin position="140"/>
        <end position="157"/>
    </location>
</feature>
<dbReference type="GO" id="GO:0046872">
    <property type="term" value="F:metal ion binding"/>
    <property type="evidence" value="ECO:0007669"/>
    <property type="project" value="UniProtKB-KW"/>
</dbReference>
<feature type="binding site" evidence="6">
    <location>
        <position position="23"/>
    </location>
    <ligand>
        <name>Ca(2+)</name>
        <dbReference type="ChEBI" id="CHEBI:29108"/>
    </ligand>
</feature>
<comment type="cofactor">
    <cofactor evidence="7">
        <name>Zn(2+)</name>
        <dbReference type="ChEBI" id="CHEBI:29105"/>
    </cofactor>
</comment>
<feature type="transmembrane region" description="Helical" evidence="8">
    <location>
        <begin position="27"/>
        <end position="44"/>
    </location>
</feature>
<dbReference type="GO" id="GO:0006672">
    <property type="term" value="P:ceramide metabolic process"/>
    <property type="evidence" value="ECO:0007669"/>
    <property type="project" value="InterPro"/>
</dbReference>
<protein>
    <recommendedName>
        <fullName evidence="11">Ceramidase</fullName>
    </recommendedName>
</protein>